<accession>N1PCP8</accession>
<keyword evidence="3" id="KW-1185">Reference proteome</keyword>
<dbReference type="EMBL" id="KB446544">
    <property type="protein sequence ID" value="EME40077.1"/>
    <property type="molecule type" value="Genomic_DNA"/>
</dbReference>
<feature type="compositionally biased region" description="Polar residues" evidence="1">
    <location>
        <begin position="116"/>
        <end position="145"/>
    </location>
</feature>
<dbReference type="PANTHER" id="PTHR39607">
    <property type="entry name" value="XANTHOCILLIN BIOSYNTHESIS CLUSTER TRANSCRIPTION FACTOR XANC-RELATED"/>
    <property type="match status" value="1"/>
</dbReference>
<name>N1PCP8_DOTSN</name>
<feature type="compositionally biased region" description="Polar residues" evidence="1">
    <location>
        <begin position="264"/>
        <end position="273"/>
    </location>
</feature>
<dbReference type="HOGENOM" id="CLU_681502_0_0_1"/>
<protein>
    <recommendedName>
        <fullName evidence="4">BZIP domain-containing protein</fullName>
    </recommendedName>
</protein>
<evidence type="ECO:0000313" key="3">
    <source>
        <dbReference type="Proteomes" id="UP000016933"/>
    </source>
</evidence>
<dbReference type="AlphaFoldDB" id="N1PCP8"/>
<evidence type="ECO:0008006" key="4">
    <source>
        <dbReference type="Google" id="ProtNLM"/>
    </source>
</evidence>
<dbReference type="Proteomes" id="UP000016933">
    <property type="component" value="Unassembled WGS sequence"/>
</dbReference>
<sequence>MPPSRTTRAVTDDDDWQHITDQALRKRAQNRLAQRKHRRIVGEKLKVLERLTERQDHPQQHALWSFPAGFPSQNSSPVHDRRPNAASDPPTTATSESSRLNHTPDPTSPDAHPAAQISQRYDNGNPATNANETSFGVQSNQQSFPWPQGHHPGDHAASKSMGSDAANMLGAQNLLYDSTTTNGASHSCHSDSCNSSVRLNRCITQQNYPPNYFDMPTSSLLDPGLRHGSASQFGGGDVFAPSIGAMGEYHSPSTTASVDRDSQKANSSISPSASVGTRLESAVQAIRPLGFDSIDELAAQYYTADLQHRPVLSHIRQLSRRRGLTELLRAIREDARDNWTEWEVQRYRDEVLRAAEEILDDEFSQFTKLSGHDSKPNETLAERKRLFQAELPNLSSLLSGLGLSVDLQGNGDRASTTVYAINTLLHGIGCL</sequence>
<reference evidence="3" key="1">
    <citation type="journal article" date="2012" name="PLoS Genet.">
        <title>The genomes of the fungal plant pathogens Cladosporium fulvum and Dothistroma septosporum reveal adaptation to different hosts and lifestyles but also signatures of common ancestry.</title>
        <authorList>
            <person name="de Wit P.J.G.M."/>
            <person name="van der Burgt A."/>
            <person name="Oekmen B."/>
            <person name="Stergiopoulos I."/>
            <person name="Abd-Elsalam K.A."/>
            <person name="Aerts A.L."/>
            <person name="Bahkali A.H."/>
            <person name="Beenen H.G."/>
            <person name="Chettri P."/>
            <person name="Cox M.P."/>
            <person name="Datema E."/>
            <person name="de Vries R.P."/>
            <person name="Dhillon B."/>
            <person name="Ganley A.R."/>
            <person name="Griffiths S.A."/>
            <person name="Guo Y."/>
            <person name="Hamelin R.C."/>
            <person name="Henrissat B."/>
            <person name="Kabir M.S."/>
            <person name="Jashni M.K."/>
            <person name="Kema G."/>
            <person name="Klaubauf S."/>
            <person name="Lapidus A."/>
            <person name="Levasseur A."/>
            <person name="Lindquist E."/>
            <person name="Mehrabi R."/>
            <person name="Ohm R.A."/>
            <person name="Owen T.J."/>
            <person name="Salamov A."/>
            <person name="Schwelm A."/>
            <person name="Schijlen E."/>
            <person name="Sun H."/>
            <person name="van den Burg H.A."/>
            <person name="van Ham R.C.H.J."/>
            <person name="Zhang S."/>
            <person name="Goodwin S.B."/>
            <person name="Grigoriev I.V."/>
            <person name="Collemare J."/>
            <person name="Bradshaw R.E."/>
        </authorList>
    </citation>
    <scope>NUCLEOTIDE SEQUENCE [LARGE SCALE GENOMIC DNA]</scope>
    <source>
        <strain evidence="3">NZE10 / CBS 128990</strain>
    </source>
</reference>
<dbReference type="CDD" id="cd14688">
    <property type="entry name" value="bZIP_YAP"/>
    <property type="match status" value="1"/>
</dbReference>
<feature type="region of interest" description="Disordered" evidence="1">
    <location>
        <begin position="51"/>
        <end position="161"/>
    </location>
</feature>
<dbReference type="PANTHER" id="PTHR39607:SF3">
    <property type="entry name" value="BZIP DOMAIN-CONTAINING PROTEIN"/>
    <property type="match status" value="1"/>
</dbReference>
<reference evidence="2 3" key="2">
    <citation type="journal article" date="2012" name="PLoS Pathog.">
        <title>Diverse lifestyles and strategies of plant pathogenesis encoded in the genomes of eighteen Dothideomycetes fungi.</title>
        <authorList>
            <person name="Ohm R.A."/>
            <person name="Feau N."/>
            <person name="Henrissat B."/>
            <person name="Schoch C.L."/>
            <person name="Horwitz B.A."/>
            <person name="Barry K.W."/>
            <person name="Condon B.J."/>
            <person name="Copeland A.C."/>
            <person name="Dhillon B."/>
            <person name="Glaser F."/>
            <person name="Hesse C.N."/>
            <person name="Kosti I."/>
            <person name="LaButti K."/>
            <person name="Lindquist E.A."/>
            <person name="Lucas S."/>
            <person name="Salamov A.A."/>
            <person name="Bradshaw R.E."/>
            <person name="Ciuffetti L."/>
            <person name="Hamelin R.C."/>
            <person name="Kema G.H.J."/>
            <person name="Lawrence C."/>
            <person name="Scott J.A."/>
            <person name="Spatafora J.W."/>
            <person name="Turgeon B.G."/>
            <person name="de Wit P.J.G.M."/>
            <person name="Zhong S."/>
            <person name="Goodwin S.B."/>
            <person name="Grigoriev I.V."/>
        </authorList>
    </citation>
    <scope>NUCLEOTIDE SEQUENCE [LARGE SCALE GENOMIC DNA]</scope>
    <source>
        <strain evidence="3">NZE10 / CBS 128990</strain>
    </source>
</reference>
<dbReference type="InterPro" id="IPR052635">
    <property type="entry name" value="Sec_Metab_Biosynth_Reg"/>
</dbReference>
<evidence type="ECO:0000256" key="1">
    <source>
        <dbReference type="SAM" id="MobiDB-lite"/>
    </source>
</evidence>
<dbReference type="eggNOG" id="ENOG502SNVG">
    <property type="taxonomic scope" value="Eukaryota"/>
</dbReference>
<dbReference type="OrthoDB" id="194358at2759"/>
<dbReference type="OMA" id="QRTYRHR"/>
<dbReference type="STRING" id="675120.N1PCP8"/>
<organism evidence="2 3">
    <name type="scientific">Dothistroma septosporum (strain NZE10 / CBS 128990)</name>
    <name type="common">Red band needle blight fungus</name>
    <name type="synonym">Mycosphaerella pini</name>
    <dbReference type="NCBI Taxonomy" id="675120"/>
    <lineage>
        <taxon>Eukaryota</taxon>
        <taxon>Fungi</taxon>
        <taxon>Dikarya</taxon>
        <taxon>Ascomycota</taxon>
        <taxon>Pezizomycotina</taxon>
        <taxon>Dothideomycetes</taxon>
        <taxon>Dothideomycetidae</taxon>
        <taxon>Mycosphaerellales</taxon>
        <taxon>Mycosphaerellaceae</taxon>
        <taxon>Dothistroma</taxon>
    </lineage>
</organism>
<gene>
    <name evidence="2" type="ORF">DOTSEDRAFT_74812</name>
</gene>
<feature type="region of interest" description="Disordered" evidence="1">
    <location>
        <begin position="250"/>
        <end position="273"/>
    </location>
</feature>
<proteinExistence type="predicted"/>
<evidence type="ECO:0000313" key="2">
    <source>
        <dbReference type="EMBL" id="EME40077.1"/>
    </source>
</evidence>
<feature type="compositionally biased region" description="Polar residues" evidence="1">
    <location>
        <begin position="89"/>
        <end position="105"/>
    </location>
</feature>